<dbReference type="SUPFAM" id="SSF53756">
    <property type="entry name" value="UDP-Glycosyltransferase/glycogen phosphorylase"/>
    <property type="match status" value="1"/>
</dbReference>
<protein>
    <submittedName>
        <fullName evidence="4">Crocetin glucosyltransferase, chloroplastic</fullName>
    </submittedName>
</protein>
<evidence type="ECO:0000313" key="5">
    <source>
        <dbReference type="Proteomes" id="UP000288805"/>
    </source>
</evidence>
<evidence type="ECO:0000256" key="1">
    <source>
        <dbReference type="ARBA" id="ARBA00009995"/>
    </source>
</evidence>
<dbReference type="Pfam" id="PF00201">
    <property type="entry name" value="UDPGT"/>
    <property type="match status" value="1"/>
</dbReference>
<dbReference type="InterPro" id="IPR035595">
    <property type="entry name" value="UDP_glycos_trans_CS"/>
</dbReference>
<comment type="similarity">
    <text evidence="1">Belongs to the UDP-glycosyltransferase family.</text>
</comment>
<comment type="caution">
    <text evidence="4">The sequence shown here is derived from an EMBL/GenBank/DDBJ whole genome shotgun (WGS) entry which is preliminary data.</text>
</comment>
<dbReference type="FunFam" id="3.40.50.2000:FF:000167">
    <property type="entry name" value="Glycosyltransferase"/>
    <property type="match status" value="1"/>
</dbReference>
<dbReference type="PROSITE" id="PS00375">
    <property type="entry name" value="UDPGT"/>
    <property type="match status" value="1"/>
</dbReference>
<dbReference type="PANTHER" id="PTHR11926:SF870">
    <property type="entry name" value="UDP-GLYCOSYLTRANSFERASE 75B1"/>
    <property type="match status" value="1"/>
</dbReference>
<name>A0A438G5G0_VITVI</name>
<evidence type="ECO:0000313" key="4">
    <source>
        <dbReference type="EMBL" id="RVW67416.1"/>
    </source>
</evidence>
<dbReference type="AlphaFoldDB" id="A0A438G5G0"/>
<accession>A0A438G5G0</accession>
<keyword evidence="3 4" id="KW-0808">Transferase</keyword>
<dbReference type="OrthoDB" id="10307855at2759"/>
<organism evidence="4 5">
    <name type="scientific">Vitis vinifera</name>
    <name type="common">Grape</name>
    <dbReference type="NCBI Taxonomy" id="29760"/>
    <lineage>
        <taxon>Eukaryota</taxon>
        <taxon>Viridiplantae</taxon>
        <taxon>Streptophyta</taxon>
        <taxon>Embryophyta</taxon>
        <taxon>Tracheophyta</taxon>
        <taxon>Spermatophyta</taxon>
        <taxon>Magnoliopsida</taxon>
        <taxon>eudicotyledons</taxon>
        <taxon>Gunneridae</taxon>
        <taxon>Pentapetalae</taxon>
        <taxon>rosids</taxon>
        <taxon>Vitales</taxon>
        <taxon>Vitaceae</taxon>
        <taxon>Viteae</taxon>
        <taxon>Vitis</taxon>
    </lineage>
</organism>
<sequence length="679" mass="75710">MQPQPTPGTPRDTTMLHHHFLLITYPAQGHINPTLQFAKRLIRMGMEVTLVTGVSALSRMAKAPSSAGLTFTTFPDGYAEWDKARADFSHQLSEIKRSGSQALTDIILRSAEQGRPVTCLVHTLLLPWVTGVARRLHVPSALLWIQTATVLDIYYYYFNYYGDVVRKNSNNPSCSIELPGLPLLTCGDLPSFLLTGDDLTSFLCSSTLDSISFSTFQEQVEVLTQETNPKVLVNTFNELEAEALRSVDKLKLIGIGPLIPSAFLDAKDPSDTSFGADIFHGSTDCIQWLNSKPKSSVIYVSFGTLCDLPKPQMEEIARALLDSGRPFLWVLRSQGSGNVKDKDQEEEKWSCREELEEKGMIVPWCSQLEVLSHPSLGCFVTHCGWNSTLEGLACGVPIVAFPQWSDQRTNAKLITEMWKTGVRALVNEEGIVESDEMKRCLEIVMEDGERAREMRRNAEKWKDLAREAVKEGGSSDRNLKAFVDEVVAERVEEMRRNANKPKDLEKETVKEGGISDKNLIVFVDEVPEGRGEETVRNAEKCKDLARQVVNQGGSSDKDHKAFVEEADGERVEELRSNTEKWKDLAAEAVNEAGYSDKNLGALVDKVAEEKVEEMRNGEKWKDLTREGMKDGAVSDKNLKALLDEVAAGRLEQFSMNGGFSHKNLKAFMDDIAAGEEQYN</sequence>
<gene>
    <name evidence="4" type="primary">UGT75L6_44</name>
    <name evidence="4" type="ORF">CK203_065200</name>
</gene>
<keyword evidence="2" id="KW-0328">Glycosyltransferase</keyword>
<dbReference type="GO" id="GO:0008194">
    <property type="term" value="F:UDP-glycosyltransferase activity"/>
    <property type="evidence" value="ECO:0007669"/>
    <property type="project" value="InterPro"/>
</dbReference>
<evidence type="ECO:0000256" key="2">
    <source>
        <dbReference type="ARBA" id="ARBA00022676"/>
    </source>
</evidence>
<dbReference type="PANTHER" id="PTHR11926">
    <property type="entry name" value="GLUCOSYL/GLUCURONOSYL TRANSFERASES"/>
    <property type="match status" value="1"/>
</dbReference>
<dbReference type="FunFam" id="3.40.50.2000:FF:000237">
    <property type="entry name" value="Glycosyltransferase"/>
    <property type="match status" value="1"/>
</dbReference>
<reference evidence="4 5" key="1">
    <citation type="journal article" date="2018" name="PLoS Genet.">
        <title>Population sequencing reveals clonal diversity and ancestral inbreeding in the grapevine cultivar Chardonnay.</title>
        <authorList>
            <person name="Roach M.J."/>
            <person name="Johnson D.L."/>
            <person name="Bohlmann J."/>
            <person name="van Vuuren H.J."/>
            <person name="Jones S.J."/>
            <person name="Pretorius I.S."/>
            <person name="Schmidt S.A."/>
            <person name="Borneman A.R."/>
        </authorList>
    </citation>
    <scope>NUCLEOTIDE SEQUENCE [LARGE SCALE GENOMIC DNA]</scope>
    <source>
        <strain evidence="5">cv. Chardonnay</strain>
        <tissue evidence="4">Leaf</tissue>
    </source>
</reference>
<proteinExistence type="inferred from homology"/>
<dbReference type="Proteomes" id="UP000288805">
    <property type="component" value="Unassembled WGS sequence"/>
</dbReference>
<dbReference type="EMBL" id="QGNW01000585">
    <property type="protein sequence ID" value="RVW67416.1"/>
    <property type="molecule type" value="Genomic_DNA"/>
</dbReference>
<dbReference type="CDD" id="cd03784">
    <property type="entry name" value="GT1_Gtf-like"/>
    <property type="match status" value="1"/>
</dbReference>
<dbReference type="InterPro" id="IPR002213">
    <property type="entry name" value="UDP_glucos_trans"/>
</dbReference>
<dbReference type="Gene3D" id="3.40.50.2000">
    <property type="entry name" value="Glycogen Phosphorylase B"/>
    <property type="match status" value="2"/>
</dbReference>
<evidence type="ECO:0000256" key="3">
    <source>
        <dbReference type="ARBA" id="ARBA00022679"/>
    </source>
</evidence>